<dbReference type="GO" id="GO:0052689">
    <property type="term" value="F:carboxylic ester hydrolase activity"/>
    <property type="evidence" value="ECO:0007669"/>
    <property type="project" value="UniProtKB-KW"/>
</dbReference>
<reference evidence="7" key="1">
    <citation type="submission" date="2021-06" db="EMBL/GenBank/DDBJ databases">
        <authorList>
            <person name="Hodson N. C."/>
            <person name="Mongue J. A."/>
            <person name="Jaron S. K."/>
        </authorList>
    </citation>
    <scope>NUCLEOTIDE SEQUENCE</scope>
</reference>
<feature type="domain" description="Carboxylesterase type B" evidence="6">
    <location>
        <begin position="209"/>
        <end position="332"/>
    </location>
</feature>
<dbReference type="Proteomes" id="UP000708208">
    <property type="component" value="Unassembled WGS sequence"/>
</dbReference>
<gene>
    <name evidence="7" type="ORF">AFUS01_LOCUS5379</name>
</gene>
<keyword evidence="8" id="KW-1185">Reference proteome</keyword>
<evidence type="ECO:0000256" key="5">
    <source>
        <dbReference type="SAM" id="SignalP"/>
    </source>
</evidence>
<dbReference type="InterPro" id="IPR002018">
    <property type="entry name" value="CarbesteraseB"/>
</dbReference>
<dbReference type="PANTHER" id="PTHR43142">
    <property type="entry name" value="CARBOXYLIC ESTER HYDROLASE"/>
    <property type="match status" value="1"/>
</dbReference>
<feature type="non-terminal residue" evidence="7">
    <location>
        <position position="423"/>
    </location>
</feature>
<dbReference type="EMBL" id="CAJVCH010034284">
    <property type="protein sequence ID" value="CAG7714849.1"/>
    <property type="molecule type" value="Genomic_DNA"/>
</dbReference>
<keyword evidence="5" id="KW-0732">Signal</keyword>
<evidence type="ECO:0000256" key="1">
    <source>
        <dbReference type="ARBA" id="ARBA00005964"/>
    </source>
</evidence>
<name>A0A8J2JWS5_9HEXA</name>
<comment type="similarity">
    <text evidence="1">Belongs to the type-B carboxylesterase/lipase family.</text>
</comment>
<evidence type="ECO:0000259" key="6">
    <source>
        <dbReference type="Pfam" id="PF00135"/>
    </source>
</evidence>
<comment type="caution">
    <text evidence="7">The sequence shown here is derived from an EMBL/GenBank/DDBJ whole genome shotgun (WGS) entry which is preliminary data.</text>
</comment>
<feature type="signal peptide" evidence="5">
    <location>
        <begin position="1"/>
        <end position="19"/>
    </location>
</feature>
<evidence type="ECO:0000313" key="7">
    <source>
        <dbReference type="EMBL" id="CAG7714849.1"/>
    </source>
</evidence>
<feature type="chain" id="PRO_5035327327" description="Carboxylesterase type B domain-containing protein" evidence="5">
    <location>
        <begin position="20"/>
        <end position="423"/>
    </location>
</feature>
<proteinExistence type="inferred from homology"/>
<organism evidence="7 8">
    <name type="scientific">Allacma fusca</name>
    <dbReference type="NCBI Taxonomy" id="39272"/>
    <lineage>
        <taxon>Eukaryota</taxon>
        <taxon>Metazoa</taxon>
        <taxon>Ecdysozoa</taxon>
        <taxon>Arthropoda</taxon>
        <taxon>Hexapoda</taxon>
        <taxon>Collembola</taxon>
        <taxon>Symphypleona</taxon>
        <taxon>Sminthuridae</taxon>
        <taxon>Allacma</taxon>
    </lineage>
</organism>
<evidence type="ECO:0000256" key="4">
    <source>
        <dbReference type="ARBA" id="ARBA00023180"/>
    </source>
</evidence>
<protein>
    <recommendedName>
        <fullName evidence="6">Carboxylesterase type B domain-containing protein</fullName>
    </recommendedName>
</protein>
<dbReference type="PANTHER" id="PTHR43142:SF1">
    <property type="entry name" value="CARBOXYLIC ESTER HYDROLASE"/>
    <property type="match status" value="1"/>
</dbReference>
<dbReference type="Pfam" id="PF00135">
    <property type="entry name" value="COesterase"/>
    <property type="match status" value="2"/>
</dbReference>
<keyword evidence="2" id="KW-0719">Serine esterase</keyword>
<evidence type="ECO:0000256" key="3">
    <source>
        <dbReference type="ARBA" id="ARBA00022801"/>
    </source>
</evidence>
<dbReference type="AlphaFoldDB" id="A0A8J2JWS5"/>
<sequence length="423" mass="47301">MWRLQFFVFIVYFASKNSATPTTFTHERNSLLETGNDEEFNITRKSYQLNSIAPVVKCPAGTFRGSMRYTRGGKRYFEFQSIPYAEPPRRFEPSVLKAPIENEYDATVETPVCPQVAEGASEVGGQEDCLYLSVSKPDKSHCRNELSNGKLLPVLFWIHPGAYMNGNGSFYKGTYLLDECVVLVTINYRFGALGFLTTEDNVIPGNLASSGLFSRAIAMSGAVLNPWAVTEKPRTFAVNLARKFRCSDTSSEGIKSCLLKPSAKEFVTTQFLAAELSLRFTPVIEPQNAISPFQNGIPYHLLKTGQINKVPLLTGFVQEEGIYFGAPILSNTVLEIVLNVAFSRVAPGELFYGGISFAQLRLGYKIPVIIHTDDEQFIFPKFKLWLPGTEQYEFSKDMVELWTNFVRSGSPSGRLTQSVPWDK</sequence>
<keyword evidence="4" id="KW-0325">Glycoprotein</keyword>
<evidence type="ECO:0000256" key="2">
    <source>
        <dbReference type="ARBA" id="ARBA00022487"/>
    </source>
</evidence>
<keyword evidence="3" id="KW-0378">Hydrolase</keyword>
<dbReference type="OrthoDB" id="3200163at2759"/>
<feature type="domain" description="Carboxylesterase type B" evidence="6">
    <location>
        <begin position="54"/>
        <end position="208"/>
    </location>
</feature>
<evidence type="ECO:0000313" key="8">
    <source>
        <dbReference type="Proteomes" id="UP000708208"/>
    </source>
</evidence>
<accession>A0A8J2JWS5</accession>